<keyword evidence="1" id="KW-0472">Membrane</keyword>
<evidence type="ECO:0000313" key="4">
    <source>
        <dbReference type="Proteomes" id="UP001276300"/>
    </source>
</evidence>
<organism evidence="3 4">
    <name type="scientific">Kluyvera cryocrescens</name>
    <name type="common">Kluyvera citrophila</name>
    <dbReference type="NCBI Taxonomy" id="580"/>
    <lineage>
        <taxon>Bacteria</taxon>
        <taxon>Pseudomonadati</taxon>
        <taxon>Pseudomonadota</taxon>
        <taxon>Gammaproteobacteria</taxon>
        <taxon>Enterobacterales</taxon>
        <taxon>Enterobacteriaceae</taxon>
        <taxon>Kluyvera</taxon>
    </lineage>
</organism>
<keyword evidence="1" id="KW-1133">Transmembrane helix</keyword>
<feature type="transmembrane region" description="Helical" evidence="1">
    <location>
        <begin position="7"/>
        <end position="26"/>
    </location>
</feature>
<keyword evidence="1" id="KW-0812">Transmembrane</keyword>
<feature type="domain" description="Bacterial shufflon protein N-terminal" evidence="2">
    <location>
        <begin position="263"/>
        <end position="321"/>
    </location>
</feature>
<accession>A0AAW9CBM1</accession>
<feature type="domain" description="Bacterial shufflon protein N-terminal" evidence="2">
    <location>
        <begin position="33"/>
        <end position="256"/>
    </location>
</feature>
<dbReference type="EMBL" id="JAUEQX010000023">
    <property type="protein sequence ID" value="MDW3779665.1"/>
    <property type="molecule type" value="Genomic_DNA"/>
</dbReference>
<name>A0AAW9CBM1_KLUCR</name>
<sequence length="396" mass="42315">MKKNDRGWAQLDFGLVLIILMGFIVWSGNKYQNYVQEKNWQVEAARTDTFAAASRNYVGRNYATLLSAATTTSPAVITVDMLKNSGFLPTGFSATNNQGQQLLTYIVRNSQNTDMLQGMIVANGGTAYPLKALITMAKNIKTGFGGYIENGQTVTGALRAWNVQLTDYGAVSGNGHLAVMLSANDLATAQEDNDRLYRFQVNGRPDLNTMHTAIDMGSNNINNAGAVNAVSGNFSGDVQGSSGNFTQNVMAAGQVRGDTMLADTDIVAGGQITGSGVRANGNLSAGGVLQLDQVNVSGVACYPNGLISRDASGGVLSCQSGAWRGAVKATKSTMSASAFGTTSGWVTQQHDYCALAYFYLEDNKNQFCELRENPINSRTWQLRADDANCRAICVDY</sequence>
<comment type="caution">
    <text evidence="3">The sequence shown here is derived from an EMBL/GenBank/DDBJ whole genome shotgun (WGS) entry which is preliminary data.</text>
</comment>
<dbReference type="InterPro" id="IPR007001">
    <property type="entry name" value="Shufflon_N"/>
</dbReference>
<protein>
    <submittedName>
        <fullName evidence="3">Shufflon system plasmid conjugative transfer pilus tip adhesin PilV</fullName>
    </submittedName>
</protein>
<reference evidence="3" key="1">
    <citation type="journal article" date="2023" name="J Glob Antimicrob Resist">
        <title>Emergence of NDM-1 and KPC-3 carbapenemases in Kluyvera cryocrescens: Investigating genetic heterogeneity and acquisition routes of blaNDM-1 in Enterobacterales species in Portugal.</title>
        <authorList>
            <person name="Loiodice M."/>
            <person name="Ribeiro M."/>
            <person name="Peixe L."/>
            <person name="Novais A."/>
        </authorList>
    </citation>
    <scope>NUCLEOTIDE SEQUENCE</scope>
    <source>
        <strain evidence="3">K629</strain>
    </source>
</reference>
<evidence type="ECO:0000313" key="3">
    <source>
        <dbReference type="EMBL" id="MDW3779665.1"/>
    </source>
</evidence>
<gene>
    <name evidence="3" type="primary">pilV</name>
    <name evidence="3" type="ORF">QWU01_22960</name>
</gene>
<dbReference type="RefSeq" id="WP_318243156.1">
    <property type="nucleotide sequence ID" value="NZ_JAMWJA010000011.1"/>
</dbReference>
<dbReference type="Pfam" id="PF04917">
    <property type="entry name" value="Shufflon_N"/>
    <property type="match status" value="2"/>
</dbReference>
<proteinExistence type="predicted"/>
<evidence type="ECO:0000259" key="2">
    <source>
        <dbReference type="Pfam" id="PF04917"/>
    </source>
</evidence>
<dbReference type="AlphaFoldDB" id="A0AAW9CBM1"/>
<evidence type="ECO:0000256" key="1">
    <source>
        <dbReference type="SAM" id="Phobius"/>
    </source>
</evidence>
<dbReference type="Proteomes" id="UP001276300">
    <property type="component" value="Unassembled WGS sequence"/>
</dbReference>